<dbReference type="Gene3D" id="3.90.550.10">
    <property type="entry name" value="Spore Coat Polysaccharide Biosynthesis Protein SpsA, Chain A"/>
    <property type="match status" value="1"/>
</dbReference>
<keyword evidence="3" id="KW-1185">Reference proteome</keyword>
<evidence type="ECO:0000259" key="1">
    <source>
        <dbReference type="Pfam" id="PF00535"/>
    </source>
</evidence>
<dbReference type="InterPro" id="IPR001173">
    <property type="entry name" value="Glyco_trans_2-like"/>
</dbReference>
<reference evidence="2 3" key="1">
    <citation type="submission" date="2016-11" db="EMBL/GenBank/DDBJ databases">
        <authorList>
            <person name="Jaros S."/>
            <person name="Januszkiewicz K."/>
            <person name="Wedrychowicz H."/>
        </authorList>
    </citation>
    <scope>NUCLEOTIDE SEQUENCE [LARGE SCALE GENOMIC DNA]</scope>
    <source>
        <strain evidence="2 3">DSM 26991</strain>
    </source>
</reference>
<dbReference type="RefSeq" id="WP_073401446.1">
    <property type="nucleotide sequence ID" value="NZ_FQTV01000008.1"/>
</dbReference>
<evidence type="ECO:0000313" key="3">
    <source>
        <dbReference type="Proteomes" id="UP000184509"/>
    </source>
</evidence>
<gene>
    <name evidence="2" type="ORF">SAMN05444405_108126</name>
</gene>
<proteinExistence type="predicted"/>
<sequence length="396" mass="44966">MKLSVVIVNYNVKHFLELCLCSLYRAIDQLPVEVFVVDNASSDGSLEYLTPRFPKVNFIANKENVGFARANNQAIAVAKGEYILLLNPDTVLGENTITDCLDFMENNPDVGGAGVKMITGDGSFLPESKRGFPTPMTSLYKLTGISKLFPNSHRFGKYHLRYLNENQIHSVDVLAGAFMFLRKSALDKCGLLDEDFFMYGEDIDLSYRITKAGYKNCYLPFPFIHYKGESTKKNSIKYVRVFYEAMMIFFRKHYPHYSIFFACVVKSGIYLRALLAVLNRIPLKLFSYTGKKALSAGPCFLVLGSEDMISEVQELCLRNGLKGKHRYEVANEELYPDGHLNIQRVGNEFTHIVYDREAYSFKKIIQLMSTTQGQRVELGIYSVQTGVLVTPQNCYK</sequence>
<dbReference type="PANTHER" id="PTHR43179:SF7">
    <property type="entry name" value="RHAMNOSYLTRANSFERASE WBBL"/>
    <property type="match status" value="1"/>
</dbReference>
<name>A0A1M5BJ03_9BACE</name>
<dbReference type="STRING" id="1297750.SAMN05444405_108126"/>
<dbReference type="AlphaFoldDB" id="A0A1M5BJ03"/>
<organism evidence="2 3">
    <name type="scientific">Bacteroides luti</name>
    <dbReference type="NCBI Taxonomy" id="1297750"/>
    <lineage>
        <taxon>Bacteria</taxon>
        <taxon>Pseudomonadati</taxon>
        <taxon>Bacteroidota</taxon>
        <taxon>Bacteroidia</taxon>
        <taxon>Bacteroidales</taxon>
        <taxon>Bacteroidaceae</taxon>
        <taxon>Bacteroides</taxon>
    </lineage>
</organism>
<dbReference type="CDD" id="cd04186">
    <property type="entry name" value="GT_2_like_c"/>
    <property type="match status" value="1"/>
</dbReference>
<accession>A0A1M5BJ03</accession>
<feature type="domain" description="Glycosyltransferase 2-like" evidence="1">
    <location>
        <begin position="4"/>
        <end position="159"/>
    </location>
</feature>
<dbReference type="Proteomes" id="UP000184509">
    <property type="component" value="Unassembled WGS sequence"/>
</dbReference>
<dbReference type="OrthoDB" id="9771846at2"/>
<protein>
    <submittedName>
        <fullName evidence="2">Glycosyltransferase, GT2 family</fullName>
    </submittedName>
</protein>
<dbReference type="EMBL" id="FQTV01000008">
    <property type="protein sequence ID" value="SHF42300.1"/>
    <property type="molecule type" value="Genomic_DNA"/>
</dbReference>
<evidence type="ECO:0000313" key="2">
    <source>
        <dbReference type="EMBL" id="SHF42300.1"/>
    </source>
</evidence>
<dbReference type="SUPFAM" id="SSF53448">
    <property type="entry name" value="Nucleotide-diphospho-sugar transferases"/>
    <property type="match status" value="1"/>
</dbReference>
<keyword evidence="2" id="KW-0808">Transferase</keyword>
<dbReference type="PANTHER" id="PTHR43179">
    <property type="entry name" value="RHAMNOSYLTRANSFERASE WBBL"/>
    <property type="match status" value="1"/>
</dbReference>
<dbReference type="InterPro" id="IPR029044">
    <property type="entry name" value="Nucleotide-diphossugar_trans"/>
</dbReference>
<dbReference type="GO" id="GO:0016740">
    <property type="term" value="F:transferase activity"/>
    <property type="evidence" value="ECO:0007669"/>
    <property type="project" value="UniProtKB-KW"/>
</dbReference>
<dbReference type="Pfam" id="PF00535">
    <property type="entry name" value="Glycos_transf_2"/>
    <property type="match status" value="1"/>
</dbReference>